<dbReference type="InterPro" id="IPR016662">
    <property type="entry name" value="Acyl-CoA_thioEstase_long-chain"/>
</dbReference>
<dbReference type="InterPro" id="IPR042490">
    <property type="entry name" value="Thio_Ohase/BAAT_N"/>
</dbReference>
<keyword evidence="6" id="KW-1185">Reference proteome</keyword>
<dbReference type="InterPro" id="IPR014940">
    <property type="entry name" value="BAAT_C"/>
</dbReference>
<evidence type="ECO:0000259" key="4">
    <source>
        <dbReference type="Pfam" id="PF08840"/>
    </source>
</evidence>
<dbReference type="GO" id="GO:0047617">
    <property type="term" value="F:fatty acyl-CoA hydrolase activity"/>
    <property type="evidence" value="ECO:0007669"/>
    <property type="project" value="TreeGrafter"/>
</dbReference>
<feature type="active site" description="Charge relay system" evidence="2">
    <location>
        <position position="354"/>
    </location>
</feature>
<gene>
    <name evidence="5" type="ORF">SAMN05518846_112200</name>
</gene>
<organism evidence="5 6">
    <name type="scientific">Brevibacillus centrosporus</name>
    <dbReference type="NCBI Taxonomy" id="54910"/>
    <lineage>
        <taxon>Bacteria</taxon>
        <taxon>Bacillati</taxon>
        <taxon>Bacillota</taxon>
        <taxon>Bacilli</taxon>
        <taxon>Bacillales</taxon>
        <taxon>Paenibacillaceae</taxon>
        <taxon>Brevibacillus</taxon>
    </lineage>
</organism>
<dbReference type="PANTHER" id="PTHR10824:SF4">
    <property type="entry name" value="ACYL-COENZYME A THIOESTERASE 1-LIKE"/>
    <property type="match status" value="1"/>
</dbReference>
<dbReference type="Pfam" id="PF08840">
    <property type="entry name" value="BAAT_C"/>
    <property type="match status" value="1"/>
</dbReference>
<feature type="domain" description="Acyl-CoA thioester hydrolase/bile acid-CoA amino acid N-acetyltransferase" evidence="3">
    <location>
        <begin position="19"/>
        <end position="147"/>
    </location>
</feature>
<reference evidence="6" key="1">
    <citation type="submission" date="2016-10" db="EMBL/GenBank/DDBJ databases">
        <authorList>
            <person name="Varghese N."/>
            <person name="Submissions S."/>
        </authorList>
    </citation>
    <scope>NUCLEOTIDE SEQUENCE [LARGE SCALE GENOMIC DNA]</scope>
    <source>
        <strain evidence="6">OK042</strain>
    </source>
</reference>
<proteinExistence type="inferred from homology"/>
<dbReference type="PANTHER" id="PTHR10824">
    <property type="entry name" value="ACYL-COENZYME A THIOESTERASE-RELATED"/>
    <property type="match status" value="1"/>
</dbReference>
<evidence type="ECO:0000256" key="1">
    <source>
        <dbReference type="ARBA" id="ARBA00006538"/>
    </source>
</evidence>
<name>A0A1I3Z5Z2_9BACL</name>
<evidence type="ECO:0000313" key="5">
    <source>
        <dbReference type="EMBL" id="SFK39463.1"/>
    </source>
</evidence>
<protein>
    <recommendedName>
        <fullName evidence="7">Acyl-CoA thioester hydrolase/BAAT N-terminal region</fullName>
    </recommendedName>
</protein>
<feature type="active site" description="Charge relay system" evidence="2">
    <location>
        <position position="389"/>
    </location>
</feature>
<dbReference type="InterPro" id="IPR029058">
    <property type="entry name" value="AB_hydrolase_fold"/>
</dbReference>
<dbReference type="AlphaFoldDB" id="A0A1I3Z5Z2"/>
<dbReference type="SUPFAM" id="SSF53474">
    <property type="entry name" value="alpha/beta-Hydrolases"/>
    <property type="match status" value="1"/>
</dbReference>
<evidence type="ECO:0008006" key="7">
    <source>
        <dbReference type="Google" id="ProtNLM"/>
    </source>
</evidence>
<dbReference type="RefSeq" id="WP_258957791.1">
    <property type="nucleotide sequence ID" value="NZ_FORT01000012.1"/>
</dbReference>
<dbReference type="Gene3D" id="2.60.40.2240">
    <property type="entry name" value="Acyl-CoA thioester hydrolase/BAAT N-terminal domain"/>
    <property type="match status" value="1"/>
</dbReference>
<dbReference type="Pfam" id="PF04775">
    <property type="entry name" value="Bile_Hydr_Trans"/>
    <property type="match status" value="1"/>
</dbReference>
<feature type="active site" description="Charge relay system" evidence="2">
    <location>
        <position position="240"/>
    </location>
</feature>
<comment type="similarity">
    <text evidence="1">Belongs to the C/M/P thioester hydrolase family.</text>
</comment>
<dbReference type="Gene3D" id="3.40.50.1820">
    <property type="entry name" value="alpha/beta hydrolase"/>
    <property type="match status" value="1"/>
</dbReference>
<dbReference type="EMBL" id="FORT01000012">
    <property type="protein sequence ID" value="SFK39463.1"/>
    <property type="molecule type" value="Genomic_DNA"/>
</dbReference>
<evidence type="ECO:0000313" key="6">
    <source>
        <dbReference type="Proteomes" id="UP000198915"/>
    </source>
</evidence>
<dbReference type="PIRSF" id="PIRSF016521">
    <property type="entry name" value="Acyl-CoA_hydro"/>
    <property type="match status" value="1"/>
</dbReference>
<accession>A0A1I3Z5Z2</accession>
<dbReference type="InterPro" id="IPR006862">
    <property type="entry name" value="Thio_Ohase/aa_AcTrfase"/>
</dbReference>
<feature type="domain" description="BAAT/Acyl-CoA thioester hydrolase C-terminal" evidence="4">
    <location>
        <begin position="211"/>
        <end position="429"/>
    </location>
</feature>
<evidence type="ECO:0000256" key="2">
    <source>
        <dbReference type="PIRSR" id="PIRSR016521-1"/>
    </source>
</evidence>
<dbReference type="GO" id="GO:0006631">
    <property type="term" value="P:fatty acid metabolic process"/>
    <property type="evidence" value="ECO:0007669"/>
    <property type="project" value="TreeGrafter"/>
</dbReference>
<dbReference type="GO" id="GO:0006637">
    <property type="term" value="P:acyl-CoA metabolic process"/>
    <property type="evidence" value="ECO:0007669"/>
    <property type="project" value="InterPro"/>
</dbReference>
<sequence>MFVMLRPQIEVTPSTALIDVPVHITLSGFAPHQLITLHATLTDGMPGGEMSASSHAIFQSDEDGNVDLVSQAPLFGTYEGIDPMGLFWSMHVQSQRFYSPHSLDTFEFAPRSTEIHLSAEVHGKVIAKANVTRIFVSPEVSIEKIRENGLVGLYFYDPHAKPRPAVLVLGGSEGGIGSSSQFAALFASHGYPALALAYFQCDDLPDDIRQIPLEYIQNAIQWLKTQPQVHPEKIAVFGRSKGAELSLVMGSFDPDIRAVIASSPSSTVCIGCDTESADSDIFSPQSSWSFRGEPLPFVPWTETQSREANERLQTKERIDHLHKEAWKNCEWMEDASIPVERIQGPILLLSSDDDHWWPSAEHCEQMVKRLRENSFPHEVVHLRYENTGHMIRFPYIPTTRTQLNGGTAKNNAYACEHSWQEVLLFLERAFPKASGTTG</sequence>
<evidence type="ECO:0000259" key="3">
    <source>
        <dbReference type="Pfam" id="PF04775"/>
    </source>
</evidence>
<dbReference type="STRING" id="1884381.SAMN05518846_112200"/>
<dbReference type="Proteomes" id="UP000198915">
    <property type="component" value="Unassembled WGS sequence"/>
</dbReference>